<dbReference type="RefSeq" id="WP_014202069.1">
    <property type="nucleotide sequence ID" value="NC_016599.1"/>
</dbReference>
<dbReference type="InterPro" id="IPR041698">
    <property type="entry name" value="Methyltransf_25"/>
</dbReference>
<dbReference type="SUPFAM" id="SSF53335">
    <property type="entry name" value="S-adenosyl-L-methionine-dependent methyltransferases"/>
    <property type="match status" value="1"/>
</dbReference>
<dbReference type="GO" id="GO:0032259">
    <property type="term" value="P:methylation"/>
    <property type="evidence" value="ECO:0007669"/>
    <property type="project" value="UniProtKB-KW"/>
</dbReference>
<keyword evidence="3" id="KW-0830">Ubiquinone</keyword>
<gene>
    <name evidence="3" type="ordered locus">Oweho_1726</name>
</gene>
<dbReference type="Proteomes" id="UP000005631">
    <property type="component" value="Chromosome"/>
</dbReference>
<sequence>MATINSNKAWNAYGKKDPYYGVLTHEEFKDENLNDENLQKFFDTGKKYVNHLFEIIEKHIVKDFKPSNILDFGCGTGRLSIPLAQRGKHVVGMDISPDMLEEGRKNADKFGVNNIEFVVSDDSMSALGEQKFDFINSYIVLQHMNLDRGMQIIKRMLQILEPGGVGALQVAYLNKKPREKRFAAFFRYRVPLVNNILNVMAGAPFNRPLMQMNSYDMNEVMGLMQENGVRSSQFLFEKHGEFWSVMMVFQKPV</sequence>
<dbReference type="Pfam" id="PF13649">
    <property type="entry name" value="Methyltransf_25"/>
    <property type="match status" value="1"/>
</dbReference>
<organism evidence="3 4">
    <name type="scientific">Owenweeksia hongkongensis (strain DSM 17368 / CIP 108786 / JCM 12287 / NRRL B-23963 / UST20020801)</name>
    <dbReference type="NCBI Taxonomy" id="926562"/>
    <lineage>
        <taxon>Bacteria</taxon>
        <taxon>Pseudomonadati</taxon>
        <taxon>Bacteroidota</taxon>
        <taxon>Flavobacteriia</taxon>
        <taxon>Flavobacteriales</taxon>
        <taxon>Owenweeksiaceae</taxon>
        <taxon>Owenweeksia</taxon>
    </lineage>
</organism>
<dbReference type="AlphaFoldDB" id="G8R0K9"/>
<keyword evidence="1" id="KW-0808">Transferase</keyword>
<dbReference type="Gene3D" id="3.40.50.150">
    <property type="entry name" value="Vaccinia Virus protein VP39"/>
    <property type="match status" value="1"/>
</dbReference>
<feature type="domain" description="Methyltransferase" evidence="2">
    <location>
        <begin position="69"/>
        <end position="164"/>
    </location>
</feature>
<accession>G8R0K9</accession>
<dbReference type="GO" id="GO:0008168">
    <property type="term" value="F:methyltransferase activity"/>
    <property type="evidence" value="ECO:0007669"/>
    <property type="project" value="UniProtKB-KW"/>
</dbReference>
<dbReference type="PANTHER" id="PTHR43861">
    <property type="entry name" value="TRANS-ACONITATE 2-METHYLTRANSFERASE-RELATED"/>
    <property type="match status" value="1"/>
</dbReference>
<dbReference type="EMBL" id="CP003156">
    <property type="protein sequence ID" value="AEV32713.1"/>
    <property type="molecule type" value="Genomic_DNA"/>
</dbReference>
<evidence type="ECO:0000313" key="3">
    <source>
        <dbReference type="EMBL" id="AEV32713.1"/>
    </source>
</evidence>
<dbReference type="InterPro" id="IPR029063">
    <property type="entry name" value="SAM-dependent_MTases_sf"/>
</dbReference>
<evidence type="ECO:0000313" key="4">
    <source>
        <dbReference type="Proteomes" id="UP000005631"/>
    </source>
</evidence>
<dbReference type="KEGG" id="oho:Oweho_1726"/>
<evidence type="ECO:0000256" key="1">
    <source>
        <dbReference type="ARBA" id="ARBA00022679"/>
    </source>
</evidence>
<dbReference type="CDD" id="cd02440">
    <property type="entry name" value="AdoMet_MTases"/>
    <property type="match status" value="1"/>
</dbReference>
<evidence type="ECO:0000259" key="2">
    <source>
        <dbReference type="Pfam" id="PF13649"/>
    </source>
</evidence>
<dbReference type="STRING" id="926562.Oweho_1726"/>
<keyword evidence="4" id="KW-1185">Reference proteome</keyword>
<name>G8R0K9_OWEHD</name>
<dbReference type="HOGENOM" id="CLU_096078_0_0_10"/>
<proteinExistence type="predicted"/>
<reference evidence="3 4" key="1">
    <citation type="journal article" date="2012" name="Stand. Genomic Sci.">
        <title>Genome sequence of the orange-pigmented seawater bacterium Owenweeksia hongkongensis type strain (UST20020801(T)).</title>
        <authorList>
            <person name="Riedel T."/>
            <person name="Held B."/>
            <person name="Nolan M."/>
            <person name="Lucas S."/>
            <person name="Lapidus A."/>
            <person name="Tice H."/>
            <person name="Del Rio T.G."/>
            <person name="Cheng J.F."/>
            <person name="Han C."/>
            <person name="Tapia R."/>
            <person name="Goodwin L.A."/>
            <person name="Pitluck S."/>
            <person name="Liolios K."/>
            <person name="Mavromatis K."/>
            <person name="Pagani I."/>
            <person name="Ivanova N."/>
            <person name="Mikhailova N."/>
            <person name="Pati A."/>
            <person name="Chen A."/>
            <person name="Palaniappan K."/>
            <person name="Rohde M."/>
            <person name="Tindall B.J."/>
            <person name="Detter J.C."/>
            <person name="Goker M."/>
            <person name="Woyke T."/>
            <person name="Bristow J."/>
            <person name="Eisen J.A."/>
            <person name="Markowitz V."/>
            <person name="Hugenholtz P."/>
            <person name="Klenk H.P."/>
            <person name="Kyrpides N.C."/>
        </authorList>
    </citation>
    <scope>NUCLEOTIDE SEQUENCE</scope>
    <source>
        <strain evidence="4">DSM 17368 / JCM 12287 / NRRL B-23963</strain>
    </source>
</reference>
<keyword evidence="3" id="KW-0489">Methyltransferase</keyword>
<dbReference type="eggNOG" id="COG2265">
    <property type="taxonomic scope" value="Bacteria"/>
</dbReference>
<protein>
    <submittedName>
        <fullName evidence="3">Methylase involved in ubiquinone/menaquinone biosynthesis</fullName>
    </submittedName>
</protein>